<evidence type="ECO:0000313" key="1">
    <source>
        <dbReference type="EMBL" id="KAL0564869.1"/>
    </source>
</evidence>
<name>A0ABR3EPQ8_9AGAR</name>
<dbReference type="EMBL" id="JBAHYK010002539">
    <property type="protein sequence ID" value="KAL0564869.1"/>
    <property type="molecule type" value="Genomic_DNA"/>
</dbReference>
<comment type="caution">
    <text evidence="1">The sequence shown here is derived from an EMBL/GenBank/DDBJ whole genome shotgun (WGS) entry which is preliminary data.</text>
</comment>
<sequence>MRLPFKVASPALEERRITDNVVVHELRGFEKVPNEIIQKIVEEILGYTDTPSYPSRVQRQQIKALIEAPSLKRLSINTLEWRGSEFIVIPPGLADFRVTDDIRISRLVEIKAIPHLQSLSISLRSISIPTIIPDVVLPQVKHMSLRLGAGVSSEVLRHIWAPCVEELVVELRWADRESAESLLVFLRHSANPPLRRLSWYFGTWTLGPATSLDRWEEIFRIIPTTREIEWTWCAFQDDWDFKKMSSLLKAFRDPESGLPELRNLAIDFESDSWPVRRNDIERIALEFIETVKARKQLSCSLQETRFEIVLPKWCYGRSEMKYIGNGAWEEVESRRIEAETRFQDVAIKVLLPEKMYSYRRYWRVIGDGPDLEASTYEEADELFGVSPPRAARRFEKTHARRDNSP</sequence>
<accession>A0ABR3EPQ8</accession>
<dbReference type="Proteomes" id="UP001465976">
    <property type="component" value="Unassembled WGS sequence"/>
</dbReference>
<evidence type="ECO:0000313" key="2">
    <source>
        <dbReference type="Proteomes" id="UP001465976"/>
    </source>
</evidence>
<organism evidence="1 2">
    <name type="scientific">Marasmius crinis-equi</name>
    <dbReference type="NCBI Taxonomy" id="585013"/>
    <lineage>
        <taxon>Eukaryota</taxon>
        <taxon>Fungi</taxon>
        <taxon>Dikarya</taxon>
        <taxon>Basidiomycota</taxon>
        <taxon>Agaricomycotina</taxon>
        <taxon>Agaricomycetes</taxon>
        <taxon>Agaricomycetidae</taxon>
        <taxon>Agaricales</taxon>
        <taxon>Marasmiineae</taxon>
        <taxon>Marasmiaceae</taxon>
        <taxon>Marasmius</taxon>
    </lineage>
</organism>
<proteinExistence type="predicted"/>
<gene>
    <name evidence="1" type="ORF">V5O48_017167</name>
</gene>
<protein>
    <submittedName>
        <fullName evidence="1">Uncharacterized protein</fullName>
    </submittedName>
</protein>
<keyword evidence="2" id="KW-1185">Reference proteome</keyword>
<reference evidence="1 2" key="1">
    <citation type="submission" date="2024-02" db="EMBL/GenBank/DDBJ databases">
        <title>A draft genome for the cacao thread blight pathogen Marasmius crinis-equi.</title>
        <authorList>
            <person name="Cohen S.P."/>
            <person name="Baruah I.K."/>
            <person name="Amoako-Attah I."/>
            <person name="Bukari Y."/>
            <person name="Meinhardt L.W."/>
            <person name="Bailey B.A."/>
        </authorList>
    </citation>
    <scope>NUCLEOTIDE SEQUENCE [LARGE SCALE GENOMIC DNA]</scope>
    <source>
        <strain evidence="1 2">GH-76</strain>
    </source>
</reference>